<dbReference type="InterPro" id="IPR004843">
    <property type="entry name" value="Calcineurin-like_PHP"/>
</dbReference>
<reference evidence="2 3" key="1">
    <citation type="submission" date="2022-08" db="EMBL/GenBank/DDBJ databases">
        <title>Paenibacillus endoradicis sp. nov., Paenibacillus radicibacter sp. nov and Paenibacillus pararadicis sp. nov., three cold-adapted plant growth-promoting bacteria isolated from root of Larix gmelinii in Great Khingan.</title>
        <authorList>
            <person name="Xue H."/>
        </authorList>
    </citation>
    <scope>NUCLEOTIDE SEQUENCE [LARGE SCALE GENOMIC DNA]</scope>
    <source>
        <strain evidence="2 3">N5-1-1-5</strain>
    </source>
</reference>
<sequence length="208" mass="23045">MGRLLAVSDIHGYGWLLEGLLKHADYNSAKDHLYLLGDYVNKGPDSAGTLELIRKLMDGGAVALQGNNERKWLHCIPDQSVDPAQLISFISSLPLVAEYGPYLFVHAGLRPGVPLNAQSEKDLTEIRDEFHHAPVERGRIVVFGHTSTFRFGVSPDEIWFGYGKICIDTGAGHGHYLSLVDLTNGIQYYVSVLSPHTIRTALLQPLRR</sequence>
<evidence type="ECO:0000313" key="2">
    <source>
        <dbReference type="EMBL" id="MCR8635854.1"/>
    </source>
</evidence>
<dbReference type="PANTHER" id="PTHR42850">
    <property type="entry name" value="METALLOPHOSPHOESTERASE"/>
    <property type="match status" value="1"/>
</dbReference>
<dbReference type="InterPro" id="IPR050126">
    <property type="entry name" value="Ap4A_hydrolase"/>
</dbReference>
<proteinExistence type="predicted"/>
<dbReference type="Pfam" id="PF00149">
    <property type="entry name" value="Metallophos"/>
    <property type="match status" value="1"/>
</dbReference>
<accession>A0ABT1YRP7</accession>
<dbReference type="SUPFAM" id="SSF56300">
    <property type="entry name" value="Metallo-dependent phosphatases"/>
    <property type="match status" value="1"/>
</dbReference>
<keyword evidence="3" id="KW-1185">Reference proteome</keyword>
<dbReference type="RefSeq" id="WP_258217397.1">
    <property type="nucleotide sequence ID" value="NZ_JANQBD010000032.1"/>
</dbReference>
<feature type="domain" description="Calcineurin-like phosphoesterase" evidence="1">
    <location>
        <begin position="3"/>
        <end position="148"/>
    </location>
</feature>
<dbReference type="PANTHER" id="PTHR42850:SF4">
    <property type="entry name" value="ZINC-DEPENDENT ENDOPOLYPHOSPHATASE"/>
    <property type="match status" value="1"/>
</dbReference>
<name>A0ABT1YRP7_9BACL</name>
<organism evidence="2 3">
    <name type="scientific">Paenibacillus radicis</name>
    <name type="common">ex Xue et al. 2023</name>
    <dbReference type="NCBI Taxonomy" id="2972489"/>
    <lineage>
        <taxon>Bacteria</taxon>
        <taxon>Bacillati</taxon>
        <taxon>Bacillota</taxon>
        <taxon>Bacilli</taxon>
        <taxon>Bacillales</taxon>
        <taxon>Paenibacillaceae</taxon>
        <taxon>Paenibacillus</taxon>
    </lineage>
</organism>
<protein>
    <submittedName>
        <fullName evidence="2">Metallophosphoesterase</fullName>
    </submittedName>
</protein>
<dbReference type="Proteomes" id="UP001300012">
    <property type="component" value="Unassembled WGS sequence"/>
</dbReference>
<dbReference type="Gene3D" id="3.60.21.10">
    <property type="match status" value="1"/>
</dbReference>
<gene>
    <name evidence="2" type="ORF">NV381_32155</name>
</gene>
<dbReference type="InterPro" id="IPR029052">
    <property type="entry name" value="Metallo-depent_PP-like"/>
</dbReference>
<evidence type="ECO:0000259" key="1">
    <source>
        <dbReference type="Pfam" id="PF00149"/>
    </source>
</evidence>
<evidence type="ECO:0000313" key="3">
    <source>
        <dbReference type="Proteomes" id="UP001300012"/>
    </source>
</evidence>
<comment type="caution">
    <text evidence="2">The sequence shown here is derived from an EMBL/GenBank/DDBJ whole genome shotgun (WGS) entry which is preliminary data.</text>
</comment>
<dbReference type="EMBL" id="JANQBD010000032">
    <property type="protein sequence ID" value="MCR8635854.1"/>
    <property type="molecule type" value="Genomic_DNA"/>
</dbReference>